<feature type="compositionally biased region" description="Polar residues" evidence="8">
    <location>
        <begin position="382"/>
        <end position="391"/>
    </location>
</feature>
<dbReference type="GO" id="GO:0005507">
    <property type="term" value="F:copper ion binding"/>
    <property type="evidence" value="ECO:0007669"/>
    <property type="project" value="InterPro"/>
</dbReference>
<dbReference type="GO" id="GO:0045944">
    <property type="term" value="P:positive regulation of transcription by RNA polymerase II"/>
    <property type="evidence" value="ECO:0007669"/>
    <property type="project" value="TreeGrafter"/>
</dbReference>
<feature type="domain" description="Copper-fist" evidence="9">
    <location>
        <begin position="1"/>
        <end position="32"/>
    </location>
</feature>
<accession>A0A8H7SPD5</accession>
<feature type="compositionally biased region" description="Polar residues" evidence="8">
    <location>
        <begin position="112"/>
        <end position="121"/>
    </location>
</feature>
<evidence type="ECO:0000256" key="3">
    <source>
        <dbReference type="ARBA" id="ARBA00022833"/>
    </source>
</evidence>
<comment type="subcellular location">
    <subcellularLocation>
        <location evidence="1">Nucleus</location>
    </subcellularLocation>
</comment>
<dbReference type="PANTHER" id="PTHR28088:SF5">
    <property type="entry name" value="TRANSCRIPTIONAL ACTIVATOR HAA1-RELATED"/>
    <property type="match status" value="1"/>
</dbReference>
<reference evidence="10" key="1">
    <citation type="submission" date="2021-01" db="EMBL/GenBank/DDBJ databases">
        <title>Metabolic potential, ecology and presence of endohyphal bacteria is reflected in genomic diversity of Mucoromycotina.</title>
        <authorList>
            <person name="Muszewska A."/>
            <person name="Okrasinska A."/>
            <person name="Steczkiewicz K."/>
            <person name="Drgas O."/>
            <person name="Orlowska M."/>
            <person name="Perlinska-Lenart U."/>
            <person name="Aleksandrzak-Piekarczyk T."/>
            <person name="Szatraj K."/>
            <person name="Zielenkiewicz U."/>
            <person name="Pilsyk S."/>
            <person name="Malc E."/>
            <person name="Mieczkowski P."/>
            <person name="Kruszewska J.S."/>
            <person name="Biernat P."/>
            <person name="Pawlowska J."/>
        </authorList>
    </citation>
    <scope>NUCLEOTIDE SEQUENCE</scope>
    <source>
        <strain evidence="10">WA0000018081</strain>
    </source>
</reference>
<keyword evidence="5" id="KW-0805">Transcription regulation</keyword>
<evidence type="ECO:0000259" key="9">
    <source>
        <dbReference type="PROSITE" id="PS50073"/>
    </source>
</evidence>
<dbReference type="GO" id="GO:0005634">
    <property type="term" value="C:nucleus"/>
    <property type="evidence" value="ECO:0007669"/>
    <property type="project" value="UniProtKB-SubCell"/>
</dbReference>
<feature type="region of interest" description="Disordered" evidence="8">
    <location>
        <begin position="152"/>
        <end position="176"/>
    </location>
</feature>
<dbReference type="GO" id="GO:0006879">
    <property type="term" value="P:intracellular iron ion homeostasis"/>
    <property type="evidence" value="ECO:0007669"/>
    <property type="project" value="TreeGrafter"/>
</dbReference>
<evidence type="ECO:0000256" key="2">
    <source>
        <dbReference type="ARBA" id="ARBA00022723"/>
    </source>
</evidence>
<dbReference type="FunFam" id="3.90.430.10:FF:000001">
    <property type="entry name" value="Copper fist DNA-binding protein"/>
    <property type="match status" value="1"/>
</dbReference>
<evidence type="ECO:0000256" key="7">
    <source>
        <dbReference type="ARBA" id="ARBA00023242"/>
    </source>
</evidence>
<keyword evidence="7" id="KW-0539">Nucleus</keyword>
<proteinExistence type="predicted"/>
<evidence type="ECO:0000313" key="10">
    <source>
        <dbReference type="EMBL" id="KAG2232008.1"/>
    </source>
</evidence>
<feature type="region of interest" description="Disordered" evidence="8">
    <location>
        <begin position="356"/>
        <end position="391"/>
    </location>
</feature>
<sequence length="391" mass="44321">MLINGIKFACNTCVKGHRSSNCNHIERPLFEIPIPCYQCPTTKVLEEQGISYSDLIQTTINNKPKDAAIQCTCHESANKIILQQQQEQHTWHQDTPILPVRPRGMIIDESSGPISYSSSTQPKRRRSSGTKRRHSNNIQEDMQSFLFNKQTELDPESSTTTTTSCTSTPNSFTNPPINFNDQTYENNFMMNTLSHPDELTNLLNNVLSEREQEEYNHTTTNQMMSVDMTRSPTTNSFSSSSSTNAFIVPTIQQQQPIQPMVCGSFTSHSNCSPAIDTQGESVVITITPLSTLFTSDEERLYKNSQGKPVTRIVTCYCGNSCICPGCLVHPNNYLLQQQQQQQLTMQQLHLLQQQQQQQQYSMRQNSSTSSSYSSDDEDHRMNYTTTNYSFL</sequence>
<comment type="caution">
    <text evidence="10">The sequence shown here is derived from an EMBL/GenBank/DDBJ whole genome shotgun (WGS) entry which is preliminary data.</text>
</comment>
<dbReference type="InterPro" id="IPR051763">
    <property type="entry name" value="Copper_Homeo_Regul"/>
</dbReference>
<evidence type="ECO:0000256" key="1">
    <source>
        <dbReference type="ARBA" id="ARBA00004123"/>
    </source>
</evidence>
<dbReference type="PROSITE" id="PS50073">
    <property type="entry name" value="COPPER_FIST_2"/>
    <property type="match status" value="1"/>
</dbReference>
<dbReference type="GO" id="GO:0000981">
    <property type="term" value="F:DNA-binding transcription factor activity, RNA polymerase II-specific"/>
    <property type="evidence" value="ECO:0007669"/>
    <property type="project" value="TreeGrafter"/>
</dbReference>
<dbReference type="SMART" id="SM01090">
    <property type="entry name" value="Copper-fist"/>
    <property type="match status" value="1"/>
</dbReference>
<dbReference type="GO" id="GO:0006878">
    <property type="term" value="P:intracellular copper ion homeostasis"/>
    <property type="evidence" value="ECO:0007669"/>
    <property type="project" value="TreeGrafter"/>
</dbReference>
<name>A0A8H7SPD5_9FUNG</name>
<dbReference type="PANTHER" id="PTHR28088">
    <property type="entry name" value="TRANSCRIPTIONAL ACTIVATOR HAA1-RELATED"/>
    <property type="match status" value="1"/>
</dbReference>
<organism evidence="10 11">
    <name type="scientific">Thamnidium elegans</name>
    <dbReference type="NCBI Taxonomy" id="101142"/>
    <lineage>
        <taxon>Eukaryota</taxon>
        <taxon>Fungi</taxon>
        <taxon>Fungi incertae sedis</taxon>
        <taxon>Mucoromycota</taxon>
        <taxon>Mucoromycotina</taxon>
        <taxon>Mucoromycetes</taxon>
        <taxon>Mucorales</taxon>
        <taxon>Mucorineae</taxon>
        <taxon>Mucoraceae</taxon>
        <taxon>Thamnidium</taxon>
    </lineage>
</organism>
<gene>
    <name evidence="10" type="ORF">INT48_004818</name>
</gene>
<dbReference type="InterPro" id="IPR001083">
    <property type="entry name" value="Cu_fist_DNA-bd_dom"/>
</dbReference>
<evidence type="ECO:0000256" key="8">
    <source>
        <dbReference type="SAM" id="MobiDB-lite"/>
    </source>
</evidence>
<dbReference type="GO" id="GO:0000978">
    <property type="term" value="F:RNA polymerase II cis-regulatory region sequence-specific DNA binding"/>
    <property type="evidence" value="ECO:0007669"/>
    <property type="project" value="TreeGrafter"/>
</dbReference>
<protein>
    <recommendedName>
        <fullName evidence="9">Copper-fist domain-containing protein</fullName>
    </recommendedName>
</protein>
<keyword evidence="2" id="KW-0479">Metal-binding</keyword>
<keyword evidence="4" id="KW-0186">Copper</keyword>
<dbReference type="Pfam" id="PF00649">
    <property type="entry name" value="Copper-fist"/>
    <property type="match status" value="1"/>
</dbReference>
<evidence type="ECO:0000313" key="11">
    <source>
        <dbReference type="Proteomes" id="UP000613177"/>
    </source>
</evidence>
<dbReference type="Proteomes" id="UP000613177">
    <property type="component" value="Unassembled WGS sequence"/>
</dbReference>
<feature type="region of interest" description="Disordered" evidence="8">
    <location>
        <begin position="104"/>
        <end position="139"/>
    </location>
</feature>
<dbReference type="Gene3D" id="3.90.430.10">
    <property type="entry name" value="Copper fist DNA-binding domain"/>
    <property type="match status" value="1"/>
</dbReference>
<feature type="compositionally biased region" description="Low complexity" evidence="8">
    <location>
        <begin position="156"/>
        <end position="176"/>
    </location>
</feature>
<evidence type="ECO:0000256" key="5">
    <source>
        <dbReference type="ARBA" id="ARBA00023015"/>
    </source>
</evidence>
<dbReference type="InterPro" id="IPR036395">
    <property type="entry name" value="Cu_fist_DNA-bd_dom_sf"/>
</dbReference>
<dbReference type="AlphaFoldDB" id="A0A8H7SPD5"/>
<dbReference type="SUPFAM" id="SSF57879">
    <property type="entry name" value="Zinc domain conserved in yeast copper-regulated transcription factors"/>
    <property type="match status" value="1"/>
</dbReference>
<dbReference type="SMART" id="SM00412">
    <property type="entry name" value="Cu_FIST"/>
    <property type="match status" value="1"/>
</dbReference>
<keyword evidence="6" id="KW-0804">Transcription</keyword>
<keyword evidence="3" id="KW-0862">Zinc</keyword>
<evidence type="ECO:0000256" key="4">
    <source>
        <dbReference type="ARBA" id="ARBA00023008"/>
    </source>
</evidence>
<dbReference type="EMBL" id="JAEPRE010000127">
    <property type="protein sequence ID" value="KAG2232008.1"/>
    <property type="molecule type" value="Genomic_DNA"/>
</dbReference>
<keyword evidence="11" id="KW-1185">Reference proteome</keyword>
<feature type="compositionally biased region" description="Basic residues" evidence="8">
    <location>
        <begin position="122"/>
        <end position="135"/>
    </location>
</feature>
<evidence type="ECO:0000256" key="6">
    <source>
        <dbReference type="ARBA" id="ARBA00023163"/>
    </source>
</evidence>